<evidence type="ECO:0000313" key="1">
    <source>
        <dbReference type="EMBL" id="KAI7949560.1"/>
    </source>
</evidence>
<reference evidence="1 2" key="3">
    <citation type="journal article" date="2022" name="Microbiol. Spectr.">
        <title>Folding features and dynamics of 3D genome architecture in plant fungal pathogens.</title>
        <authorList>
            <person name="Xia C."/>
        </authorList>
    </citation>
    <scope>NUCLEOTIDE SEQUENCE [LARGE SCALE GENOMIC DNA]</scope>
    <source>
        <strain evidence="1 2">93-210</strain>
    </source>
</reference>
<sequence length="99" mass="11174">MHIRVSTMVCLSFLSSLGFARYGEEYLSEDWPVARNQIQGTTGESQSEEVKRAQTTYAFTAEVADTARARMPDHKDTNIRLGAVQGHYDRELQHALAKK</sequence>
<name>A0ACC0EAH9_9BASI</name>
<dbReference type="Proteomes" id="UP001060170">
    <property type="component" value="Chromosome 8"/>
</dbReference>
<proteinExistence type="predicted"/>
<reference evidence="2" key="2">
    <citation type="journal article" date="2018" name="Mol. Plant Microbe Interact.">
        <title>Genome sequence resources for the wheat stripe rust pathogen (Puccinia striiformis f. sp. tritici) and the barley stripe rust pathogen (Puccinia striiformis f. sp. hordei).</title>
        <authorList>
            <person name="Xia C."/>
            <person name="Wang M."/>
            <person name="Yin C."/>
            <person name="Cornejo O.E."/>
            <person name="Hulbert S.H."/>
            <person name="Chen X."/>
        </authorList>
    </citation>
    <scope>NUCLEOTIDE SEQUENCE [LARGE SCALE GENOMIC DNA]</scope>
    <source>
        <strain evidence="2">93-210</strain>
    </source>
</reference>
<comment type="caution">
    <text evidence="1">The sequence shown here is derived from an EMBL/GenBank/DDBJ whole genome shotgun (WGS) entry which is preliminary data.</text>
</comment>
<reference evidence="2" key="1">
    <citation type="journal article" date="2018" name="BMC Genomics">
        <title>Genomic insights into host adaptation between the wheat stripe rust pathogen (Puccinia striiformis f. sp. tritici) and the barley stripe rust pathogen (Puccinia striiformis f. sp. hordei).</title>
        <authorList>
            <person name="Xia C."/>
            <person name="Wang M."/>
            <person name="Yin C."/>
            <person name="Cornejo O.E."/>
            <person name="Hulbert S.H."/>
            <person name="Chen X."/>
        </authorList>
    </citation>
    <scope>NUCLEOTIDE SEQUENCE [LARGE SCALE GENOMIC DNA]</scope>
    <source>
        <strain evidence="2">93-210</strain>
    </source>
</reference>
<keyword evidence="2" id="KW-1185">Reference proteome</keyword>
<protein>
    <submittedName>
        <fullName evidence="1">Uncharacterized protein</fullName>
    </submittedName>
</protein>
<organism evidence="1 2">
    <name type="scientific">Puccinia striiformis f. sp. tritici</name>
    <dbReference type="NCBI Taxonomy" id="168172"/>
    <lineage>
        <taxon>Eukaryota</taxon>
        <taxon>Fungi</taxon>
        <taxon>Dikarya</taxon>
        <taxon>Basidiomycota</taxon>
        <taxon>Pucciniomycotina</taxon>
        <taxon>Pucciniomycetes</taxon>
        <taxon>Pucciniales</taxon>
        <taxon>Pucciniaceae</taxon>
        <taxon>Puccinia</taxon>
    </lineage>
</organism>
<accession>A0ACC0EAH9</accession>
<evidence type="ECO:0000313" key="2">
    <source>
        <dbReference type="Proteomes" id="UP001060170"/>
    </source>
</evidence>
<dbReference type="EMBL" id="CM045872">
    <property type="protein sequence ID" value="KAI7949560.1"/>
    <property type="molecule type" value="Genomic_DNA"/>
</dbReference>
<gene>
    <name evidence="1" type="ORF">MJO28_008381</name>
</gene>